<organism evidence="2 3">
    <name type="scientific">Metallosphaera cuprina (strain Ar-4)</name>
    <dbReference type="NCBI Taxonomy" id="1006006"/>
    <lineage>
        <taxon>Archaea</taxon>
        <taxon>Thermoproteota</taxon>
        <taxon>Thermoprotei</taxon>
        <taxon>Sulfolobales</taxon>
        <taxon>Sulfolobaceae</taxon>
        <taxon>Metallosphaera</taxon>
    </lineage>
</organism>
<keyword evidence="1" id="KW-1133">Transmembrane helix</keyword>
<dbReference type="Pfam" id="PF16955">
    <property type="entry name" value="OFeT_1"/>
    <property type="match status" value="1"/>
</dbReference>
<proteinExistence type="predicted"/>
<feature type="transmembrane region" description="Helical" evidence="1">
    <location>
        <begin position="6"/>
        <end position="27"/>
    </location>
</feature>
<feature type="transmembrane region" description="Helical" evidence="1">
    <location>
        <begin position="130"/>
        <end position="149"/>
    </location>
</feature>
<dbReference type="OrthoDB" id="27450at2157"/>
<dbReference type="GeneID" id="10492915"/>
<feature type="transmembrane region" description="Helical" evidence="1">
    <location>
        <begin position="60"/>
        <end position="82"/>
    </location>
</feature>
<dbReference type="AlphaFoldDB" id="F4G1L6"/>
<feature type="transmembrane region" description="Helical" evidence="1">
    <location>
        <begin position="102"/>
        <end position="124"/>
    </location>
</feature>
<dbReference type="Proteomes" id="UP000007812">
    <property type="component" value="Chromosome"/>
</dbReference>
<evidence type="ECO:0000313" key="3">
    <source>
        <dbReference type="Proteomes" id="UP000007812"/>
    </source>
</evidence>
<name>F4G1L6_METCR</name>
<dbReference type="PATRIC" id="fig|1006006.8.peg.723"/>
<evidence type="ECO:0000256" key="1">
    <source>
        <dbReference type="SAM" id="Phobius"/>
    </source>
</evidence>
<protein>
    <submittedName>
        <fullName evidence="2">Uncharacterized protein</fullName>
    </submittedName>
</protein>
<accession>F4G1L6</accession>
<feature type="transmembrane region" description="Helical" evidence="1">
    <location>
        <begin position="161"/>
        <end position="178"/>
    </location>
</feature>
<dbReference type="STRING" id="1006006.Mcup_0724"/>
<feature type="transmembrane region" description="Helical" evidence="1">
    <location>
        <begin position="184"/>
        <end position="204"/>
    </location>
</feature>
<feature type="transmembrane region" description="Helical" evidence="1">
    <location>
        <begin position="34"/>
        <end position="54"/>
    </location>
</feature>
<dbReference type="eggNOG" id="arCOG06010">
    <property type="taxonomic scope" value="Archaea"/>
</dbReference>
<keyword evidence="3" id="KW-1185">Reference proteome</keyword>
<keyword evidence="1" id="KW-0472">Membrane</keyword>
<dbReference type="HOGENOM" id="CLU_110562_0_0_2"/>
<dbReference type="InterPro" id="IPR031594">
    <property type="entry name" value="OFeT_1"/>
</dbReference>
<evidence type="ECO:0000313" key="2">
    <source>
        <dbReference type="EMBL" id="AEB94829.1"/>
    </source>
</evidence>
<gene>
    <name evidence="2" type="ordered locus">Mcup_0724</name>
</gene>
<keyword evidence="1" id="KW-0812">Transmembrane</keyword>
<dbReference type="KEGG" id="mcn:Mcup_0724"/>
<sequence>MNLGVFLAALAMGTLELSEAGAVAAIYAGAYRSWLPYSIAALGVGLVLLPTFVLGKFLTIFPLHYILIAGAIILTYFGYRLLRSARRYFKKRTGSHKEKEGIGVVFVVALTEAFEDALVVLALIPQSYTSTLAGTAISAILVLSLTALLKSQISRIRLPQLKFFLSSLLFSLATLWILEVFVNITDLVVIPLFAVYVIVNYVLIRI</sequence>
<reference evidence="2 3" key="1">
    <citation type="journal article" date="2011" name="J. Bacteriol.">
        <title>Complete genome sequence of Metallosphaera cuprina, a metal sulfide-oxidizing archaeon from a hot spring.</title>
        <authorList>
            <person name="Liu L.J."/>
            <person name="You X.Y."/>
            <person name="Zheng H."/>
            <person name="Wang S."/>
            <person name="Jiang C.Y."/>
            <person name="Liu S.J."/>
        </authorList>
    </citation>
    <scope>NUCLEOTIDE SEQUENCE [LARGE SCALE GENOMIC DNA]</scope>
    <source>
        <strain evidence="2 3">Ar-4</strain>
    </source>
</reference>
<dbReference type="RefSeq" id="WP_013737327.1">
    <property type="nucleotide sequence ID" value="NC_015435.1"/>
</dbReference>
<dbReference type="EMBL" id="CP002656">
    <property type="protein sequence ID" value="AEB94829.1"/>
    <property type="molecule type" value="Genomic_DNA"/>
</dbReference>